<accession>A0A6J5M4R0</accession>
<organism evidence="1">
    <name type="scientific">uncultured Caudovirales phage</name>
    <dbReference type="NCBI Taxonomy" id="2100421"/>
    <lineage>
        <taxon>Viruses</taxon>
        <taxon>Duplodnaviria</taxon>
        <taxon>Heunggongvirae</taxon>
        <taxon>Uroviricota</taxon>
        <taxon>Caudoviricetes</taxon>
        <taxon>Peduoviridae</taxon>
        <taxon>Maltschvirus</taxon>
        <taxon>Maltschvirus maltsch</taxon>
    </lineage>
</organism>
<reference evidence="1" key="1">
    <citation type="submission" date="2020-04" db="EMBL/GenBank/DDBJ databases">
        <authorList>
            <person name="Chiriac C."/>
            <person name="Salcher M."/>
            <person name="Ghai R."/>
            <person name="Kavagutti S V."/>
        </authorList>
    </citation>
    <scope>NUCLEOTIDE SEQUENCE</scope>
</reference>
<dbReference type="EMBL" id="LR796402">
    <property type="protein sequence ID" value="CAB4141965.1"/>
    <property type="molecule type" value="Genomic_DNA"/>
</dbReference>
<evidence type="ECO:0000313" key="1">
    <source>
        <dbReference type="EMBL" id="CAB4141965.1"/>
    </source>
</evidence>
<dbReference type="Pfam" id="PF16083">
    <property type="entry name" value="Phage_holin_3_3"/>
    <property type="match status" value="1"/>
</dbReference>
<sequence length="94" mass="9885">MSDFDAASAAGAGALGLLGRALHLARTDRRPLGWSLLWELPVAIGMGIVGKGIADYFGLDGFPEYAVTISIAYVGPRVIDLAISEVERRAKGRG</sequence>
<gene>
    <name evidence="1" type="ORF">UFOVP421_56</name>
</gene>
<proteinExistence type="predicted"/>
<name>A0A6J5M4R0_9CAUD</name>
<dbReference type="InterPro" id="IPR032126">
    <property type="entry name" value="LydA_holin"/>
</dbReference>
<protein>
    <submittedName>
        <fullName evidence="1">LydA-like holin</fullName>
    </submittedName>
</protein>